<dbReference type="KEGG" id="cci:CC1G_12915"/>
<dbReference type="VEuPathDB" id="FungiDB:CC1G_12915"/>
<protein>
    <recommendedName>
        <fullName evidence="3">F-box domain-containing protein</fullName>
    </recommendedName>
</protein>
<dbReference type="RefSeq" id="XP_001839798.1">
    <property type="nucleotide sequence ID" value="XM_001839746.1"/>
</dbReference>
<organism evidence="1 2">
    <name type="scientific">Coprinopsis cinerea (strain Okayama-7 / 130 / ATCC MYA-4618 / FGSC 9003)</name>
    <name type="common">Inky cap fungus</name>
    <name type="synonym">Hormographiella aspergillata</name>
    <dbReference type="NCBI Taxonomy" id="240176"/>
    <lineage>
        <taxon>Eukaryota</taxon>
        <taxon>Fungi</taxon>
        <taxon>Dikarya</taxon>
        <taxon>Basidiomycota</taxon>
        <taxon>Agaricomycotina</taxon>
        <taxon>Agaricomycetes</taxon>
        <taxon>Agaricomycetidae</taxon>
        <taxon>Agaricales</taxon>
        <taxon>Agaricineae</taxon>
        <taxon>Psathyrellaceae</taxon>
        <taxon>Coprinopsis</taxon>
    </lineage>
</organism>
<keyword evidence="2" id="KW-1185">Reference proteome</keyword>
<comment type="caution">
    <text evidence="1">The sequence shown here is derived from an EMBL/GenBank/DDBJ whole genome shotgun (WGS) entry which is preliminary data.</text>
</comment>
<evidence type="ECO:0000313" key="1">
    <source>
        <dbReference type="EMBL" id="EAU82016.1"/>
    </source>
</evidence>
<gene>
    <name evidence="1" type="ORF">CC1G_12915</name>
</gene>
<name>A8P9M0_COPC7</name>
<dbReference type="InParanoid" id="A8P9M0"/>
<dbReference type="GeneID" id="6016423"/>
<dbReference type="Proteomes" id="UP000001861">
    <property type="component" value="Unassembled WGS sequence"/>
</dbReference>
<dbReference type="AlphaFoldDB" id="A8P9M0"/>
<proteinExistence type="predicted"/>
<evidence type="ECO:0008006" key="3">
    <source>
        <dbReference type="Google" id="ProtNLM"/>
    </source>
</evidence>
<sequence>MSPVHHKFHRTTLQTMARELVDMVVENVWDANDVSHTAALASTCHYLAAVCQPLLFTDIVIRQREGGGHLRTDVQHKIRFLMDLFRADSHLCGSMKTLALWSDLNDSKWMTTPSAVALLGTMAQKATLVAITVGGKGPEKLDGSQLHRTTLRQLPSTLEKFTLVNVAKASTNIFTRIRMARNVSILGVSFPGSPPTLPGRTTQSMATRNRVYPVCFNFDLRPELKEEGMATACRVVRKWVSFDRVEKVSIHTGDEEEWMMLNSILKEGGGTLRCLEVDVTGLGRAGDSSYKPSRLQETEPSVSP</sequence>
<reference evidence="1 2" key="1">
    <citation type="journal article" date="2010" name="Proc. Natl. Acad. Sci. U.S.A.">
        <title>Insights into evolution of multicellular fungi from the assembled chromosomes of the mushroom Coprinopsis cinerea (Coprinus cinereus).</title>
        <authorList>
            <person name="Stajich J.E."/>
            <person name="Wilke S.K."/>
            <person name="Ahren D."/>
            <person name="Au C.H."/>
            <person name="Birren B.W."/>
            <person name="Borodovsky M."/>
            <person name="Burns C."/>
            <person name="Canback B."/>
            <person name="Casselton L.A."/>
            <person name="Cheng C.K."/>
            <person name="Deng J."/>
            <person name="Dietrich F.S."/>
            <person name="Fargo D.C."/>
            <person name="Farman M.L."/>
            <person name="Gathman A.C."/>
            <person name="Goldberg J."/>
            <person name="Guigo R."/>
            <person name="Hoegger P.J."/>
            <person name="Hooker J.B."/>
            <person name="Huggins A."/>
            <person name="James T.Y."/>
            <person name="Kamada T."/>
            <person name="Kilaru S."/>
            <person name="Kodira C."/>
            <person name="Kues U."/>
            <person name="Kupfer D."/>
            <person name="Kwan H.S."/>
            <person name="Lomsadze A."/>
            <person name="Li W."/>
            <person name="Lilly W.W."/>
            <person name="Ma L.J."/>
            <person name="Mackey A.J."/>
            <person name="Manning G."/>
            <person name="Martin F."/>
            <person name="Muraguchi H."/>
            <person name="Natvig D.O."/>
            <person name="Palmerini H."/>
            <person name="Ramesh M.A."/>
            <person name="Rehmeyer C.J."/>
            <person name="Roe B.A."/>
            <person name="Shenoy N."/>
            <person name="Stanke M."/>
            <person name="Ter-Hovhannisyan V."/>
            <person name="Tunlid A."/>
            <person name="Velagapudi R."/>
            <person name="Vision T.J."/>
            <person name="Zeng Q."/>
            <person name="Zolan M.E."/>
            <person name="Pukkila P.J."/>
        </authorList>
    </citation>
    <scope>NUCLEOTIDE SEQUENCE [LARGE SCALE GENOMIC DNA]</scope>
    <source>
        <strain evidence="2">Okayama-7 / 130 / ATCC MYA-4618 / FGSC 9003</strain>
    </source>
</reference>
<accession>A8P9M0</accession>
<dbReference type="EMBL" id="AACS02000011">
    <property type="protein sequence ID" value="EAU82016.1"/>
    <property type="molecule type" value="Genomic_DNA"/>
</dbReference>
<evidence type="ECO:0000313" key="2">
    <source>
        <dbReference type="Proteomes" id="UP000001861"/>
    </source>
</evidence>